<keyword evidence="3" id="KW-1185">Reference proteome</keyword>
<gene>
    <name evidence="2" type="ORF">PFY00_17870</name>
</gene>
<evidence type="ECO:0000313" key="3">
    <source>
        <dbReference type="Proteomes" id="UP001210720"/>
    </source>
</evidence>
<keyword evidence="1" id="KW-1133">Transmembrane helix</keyword>
<dbReference type="RefSeq" id="WP_271433963.1">
    <property type="nucleotide sequence ID" value="NZ_JAQIOY010000010.1"/>
</dbReference>
<protein>
    <submittedName>
        <fullName evidence="2">Uncharacterized protein</fullName>
    </submittedName>
</protein>
<evidence type="ECO:0000256" key="1">
    <source>
        <dbReference type="SAM" id="Phobius"/>
    </source>
</evidence>
<feature type="transmembrane region" description="Helical" evidence="1">
    <location>
        <begin position="7"/>
        <end position="30"/>
    </location>
</feature>
<keyword evidence="1" id="KW-0472">Membrane</keyword>
<organism evidence="2 3">
    <name type="scientific">Thalassococcus lentus</name>
    <dbReference type="NCBI Taxonomy" id="1210524"/>
    <lineage>
        <taxon>Bacteria</taxon>
        <taxon>Pseudomonadati</taxon>
        <taxon>Pseudomonadota</taxon>
        <taxon>Alphaproteobacteria</taxon>
        <taxon>Rhodobacterales</taxon>
        <taxon>Roseobacteraceae</taxon>
        <taxon>Thalassococcus</taxon>
    </lineage>
</organism>
<keyword evidence="1" id="KW-0812">Transmembrane</keyword>
<accession>A0ABT4XXE6</accession>
<comment type="caution">
    <text evidence="2">The sequence shown here is derived from an EMBL/GenBank/DDBJ whole genome shotgun (WGS) entry which is preliminary data.</text>
</comment>
<dbReference type="EMBL" id="JAQIOY010000010">
    <property type="protein sequence ID" value="MDA7426607.1"/>
    <property type="molecule type" value="Genomic_DNA"/>
</dbReference>
<proteinExistence type="predicted"/>
<dbReference type="Proteomes" id="UP001210720">
    <property type="component" value="Unassembled WGS sequence"/>
</dbReference>
<sequence length="75" mass="7866">MTFVKRIWAGVLSLIAALITAAAGFVPGWYAHLAISIGIAPTWVYACIVALVLVTSAVVLAFLSKAWQGIPPLQG</sequence>
<reference evidence="2 3" key="1">
    <citation type="submission" date="2023-01" db="EMBL/GenBank/DDBJ databases">
        <title>Thalassococcus onchidii sp. nov., isolated from a marine invertebrate from the South China Sea.</title>
        <authorList>
            <person name="Xu S."/>
            <person name="Liu Z."/>
            <person name="Xu Y."/>
        </authorList>
    </citation>
    <scope>NUCLEOTIDE SEQUENCE [LARGE SCALE GENOMIC DNA]</scope>
    <source>
        <strain evidence="2 3">KCTC 32084</strain>
    </source>
</reference>
<feature type="transmembrane region" description="Helical" evidence="1">
    <location>
        <begin position="42"/>
        <end position="63"/>
    </location>
</feature>
<evidence type="ECO:0000313" key="2">
    <source>
        <dbReference type="EMBL" id="MDA7426607.1"/>
    </source>
</evidence>
<name>A0ABT4XXE6_9RHOB</name>